<evidence type="ECO:0000256" key="1">
    <source>
        <dbReference type="ARBA" id="ARBA00022737"/>
    </source>
</evidence>
<feature type="repeat" description="ANK" evidence="3">
    <location>
        <begin position="241"/>
        <end position="269"/>
    </location>
</feature>
<protein>
    <submittedName>
        <fullName evidence="4">Ankyrin repeat domain-containing protein</fullName>
    </submittedName>
</protein>
<dbReference type="SMART" id="SM00248">
    <property type="entry name" value="ANK"/>
    <property type="match status" value="5"/>
</dbReference>
<dbReference type="Gene3D" id="1.25.40.20">
    <property type="entry name" value="Ankyrin repeat-containing domain"/>
    <property type="match status" value="3"/>
</dbReference>
<keyword evidence="5" id="KW-1185">Reference proteome</keyword>
<dbReference type="PROSITE" id="PS50297">
    <property type="entry name" value="ANK_REP_REGION"/>
    <property type="match status" value="1"/>
</dbReference>
<organism evidence="4 5">
    <name type="scientific">Hoeflea prorocentri</name>
    <dbReference type="NCBI Taxonomy" id="1922333"/>
    <lineage>
        <taxon>Bacteria</taxon>
        <taxon>Pseudomonadati</taxon>
        <taxon>Pseudomonadota</taxon>
        <taxon>Alphaproteobacteria</taxon>
        <taxon>Hyphomicrobiales</taxon>
        <taxon>Rhizobiaceae</taxon>
        <taxon>Hoeflea</taxon>
    </lineage>
</organism>
<dbReference type="InterPro" id="IPR036770">
    <property type="entry name" value="Ankyrin_rpt-contain_sf"/>
</dbReference>
<dbReference type="Pfam" id="PF12796">
    <property type="entry name" value="Ank_2"/>
    <property type="match status" value="1"/>
</dbReference>
<keyword evidence="2 3" id="KW-0040">ANK repeat</keyword>
<sequence length="509" mass="55671">MSINIDRLRREAKTLKRDFAAGNPEARKRAAALFGNTDALKHTQALHIIAREQGHKSWPQLKFAAEISEMNREQRADRLRIALFYGQHWVTRALLAQDPDLPSGNLGLLIALYDRAAVEAALSADPDAGTRLVGVRSPILHLTFSKHIHAEPDRSDDMIAIAELLLGAGADVDDSFPFEQGGEHRLSALYGALGHADNMVLARWLLDHGADPNDNESLYHSTELGHHEGLAMLLEHGAKTDGTNALARAMDFDDIEAVRLLLDAGADPNEGALPHPSGQPSLAIPSLHQAARRMCSAQMAELLISRGADGTVPYRGHTAYALARMRGNQAITGALERAGQATPLDATETLLAAAAEGRAEGQVDPAKLDDETKRMMCRIIGFSGRLEHIQRLQAIGIDPDWTDEMGMPAIHIAGWEGHPDEVEWLLTFDPDLSHENDYGGDLLGTIIHGAEFSPHRKSRDHISCARLTLEKGAPLRQREIDLCGVEEMTEFLLDWADAHPQQVVDDSPK</sequence>
<name>A0A9X3UH13_9HYPH</name>
<dbReference type="Proteomes" id="UP001151234">
    <property type="component" value="Unassembled WGS sequence"/>
</dbReference>
<dbReference type="InterPro" id="IPR002110">
    <property type="entry name" value="Ankyrin_rpt"/>
</dbReference>
<dbReference type="PANTHER" id="PTHR24189:SF50">
    <property type="entry name" value="ANKYRIN REPEAT AND SOCS BOX PROTEIN 2"/>
    <property type="match status" value="1"/>
</dbReference>
<dbReference type="InterPro" id="IPR050745">
    <property type="entry name" value="Multifunctional_regulatory"/>
</dbReference>
<dbReference type="RefSeq" id="WP_267989731.1">
    <property type="nucleotide sequence ID" value="NZ_JAPJZI010000001.1"/>
</dbReference>
<evidence type="ECO:0000313" key="4">
    <source>
        <dbReference type="EMBL" id="MDA5398299.1"/>
    </source>
</evidence>
<accession>A0A9X3UH13</accession>
<dbReference type="SUPFAM" id="SSF48403">
    <property type="entry name" value="Ankyrin repeat"/>
    <property type="match status" value="1"/>
</dbReference>
<dbReference type="PROSITE" id="PS50088">
    <property type="entry name" value="ANK_REPEAT"/>
    <property type="match status" value="1"/>
</dbReference>
<dbReference type="EMBL" id="JAPJZI010000001">
    <property type="protein sequence ID" value="MDA5398299.1"/>
    <property type="molecule type" value="Genomic_DNA"/>
</dbReference>
<proteinExistence type="predicted"/>
<gene>
    <name evidence="4" type="ORF">OQ273_06900</name>
</gene>
<dbReference type="PANTHER" id="PTHR24189">
    <property type="entry name" value="MYOTROPHIN"/>
    <property type="match status" value="1"/>
</dbReference>
<dbReference type="AlphaFoldDB" id="A0A9X3UH13"/>
<reference evidence="4" key="1">
    <citation type="submission" date="2022-11" db="EMBL/GenBank/DDBJ databases">
        <title>Draft genome sequence of Hoeflea poritis E7-10 and Hoeflea prorocentri PM5-8, separated from scleractinian coral Porites lutea and marine dinoflagellate.</title>
        <authorList>
            <person name="Zhang G."/>
            <person name="Wei Q."/>
            <person name="Cai L."/>
        </authorList>
    </citation>
    <scope>NUCLEOTIDE SEQUENCE</scope>
    <source>
        <strain evidence="4">PM5-8</strain>
    </source>
</reference>
<evidence type="ECO:0000256" key="3">
    <source>
        <dbReference type="PROSITE-ProRule" id="PRU00023"/>
    </source>
</evidence>
<keyword evidence="1" id="KW-0677">Repeat</keyword>
<evidence type="ECO:0000256" key="2">
    <source>
        <dbReference type="ARBA" id="ARBA00023043"/>
    </source>
</evidence>
<evidence type="ECO:0000313" key="5">
    <source>
        <dbReference type="Proteomes" id="UP001151234"/>
    </source>
</evidence>
<comment type="caution">
    <text evidence="4">The sequence shown here is derived from an EMBL/GenBank/DDBJ whole genome shotgun (WGS) entry which is preliminary data.</text>
</comment>